<name>A0A367U7U7_9PROT</name>
<evidence type="ECO:0000313" key="2">
    <source>
        <dbReference type="EMBL" id="RCK03823.1"/>
    </source>
</evidence>
<gene>
    <name evidence="2" type="ORF">TH5_23210</name>
</gene>
<keyword evidence="3" id="KW-1185">Reference proteome</keyword>
<evidence type="ECO:0000313" key="3">
    <source>
        <dbReference type="Proteomes" id="UP000252419"/>
    </source>
</evidence>
<accession>A0A367U7U7</accession>
<dbReference type="Gene3D" id="1.10.3990.20">
    <property type="entry name" value="protein bp1543"/>
    <property type="match status" value="1"/>
</dbReference>
<dbReference type="RefSeq" id="WP_114123804.1">
    <property type="nucleotide sequence ID" value="NZ_JPWA01000046.1"/>
</dbReference>
<comment type="caution">
    <text evidence="2">The sequence shown here is derived from an EMBL/GenBank/DDBJ whole genome shotgun (WGS) entry which is preliminary data.</text>
</comment>
<dbReference type="EMBL" id="JPWA01000046">
    <property type="protein sequence ID" value="RCK03823.1"/>
    <property type="molecule type" value="Genomic_DNA"/>
</dbReference>
<organism evidence="2 3">
    <name type="scientific">Thalassospira xianhensis MCCC 1A02616</name>
    <dbReference type="NCBI Taxonomy" id="1177929"/>
    <lineage>
        <taxon>Bacteria</taxon>
        <taxon>Pseudomonadati</taxon>
        <taxon>Pseudomonadota</taxon>
        <taxon>Alphaproteobacteria</taxon>
        <taxon>Rhodospirillales</taxon>
        <taxon>Thalassospiraceae</taxon>
        <taxon>Thalassospira</taxon>
    </lineage>
</organism>
<sequence length="90" mass="10091">MSSDVRKRSVTIAGHRTSFSLEDAFWSELQGIATRRDMAIAELVAEVDEGRDGNLSSALRLYVLADLQERLGRDRDPDMLSGHEETPEDQ</sequence>
<dbReference type="Pfam" id="PF13467">
    <property type="entry name" value="RHH_4"/>
    <property type="match status" value="1"/>
</dbReference>
<proteinExistence type="predicted"/>
<feature type="domain" description="Ribbon-helix-helix" evidence="1">
    <location>
        <begin position="6"/>
        <end position="66"/>
    </location>
</feature>
<reference evidence="2 3" key="1">
    <citation type="submission" date="2014-07" db="EMBL/GenBank/DDBJ databases">
        <title>Draft genome sequence of Thalassospira xianhensis P-4 (MCCC 1A02616).</title>
        <authorList>
            <person name="Lai Q."/>
            <person name="Shao Z."/>
        </authorList>
    </citation>
    <scope>NUCLEOTIDE SEQUENCE [LARGE SCALE GENOMIC DNA]</scope>
    <source>
        <strain evidence="2 3">MCCC 1A02616</strain>
    </source>
</reference>
<dbReference type="InterPro" id="IPR038268">
    <property type="entry name" value="RHH_sf"/>
</dbReference>
<protein>
    <recommendedName>
        <fullName evidence="1">Ribbon-helix-helix domain-containing protein</fullName>
    </recommendedName>
</protein>
<dbReference type="AlphaFoldDB" id="A0A367U7U7"/>
<evidence type="ECO:0000259" key="1">
    <source>
        <dbReference type="Pfam" id="PF13467"/>
    </source>
</evidence>
<dbReference type="Proteomes" id="UP000252419">
    <property type="component" value="Unassembled WGS sequence"/>
</dbReference>
<dbReference type="InterPro" id="IPR027373">
    <property type="entry name" value="RHH_dom"/>
</dbReference>